<evidence type="ECO:0000259" key="6">
    <source>
        <dbReference type="SMART" id="SM00849"/>
    </source>
</evidence>
<dbReference type="PANTHER" id="PTHR42978">
    <property type="entry name" value="QUORUM-QUENCHING LACTONASE YTNP-RELATED-RELATED"/>
    <property type="match status" value="1"/>
</dbReference>
<keyword evidence="5" id="KW-0862">Zinc</keyword>
<comment type="cofactor">
    <cofactor evidence="1">
        <name>Zn(2+)</name>
        <dbReference type="ChEBI" id="CHEBI:29105"/>
    </cofactor>
</comment>
<dbReference type="Pfam" id="PF00753">
    <property type="entry name" value="Lactamase_B"/>
    <property type="match status" value="1"/>
</dbReference>
<evidence type="ECO:0000256" key="2">
    <source>
        <dbReference type="ARBA" id="ARBA00007749"/>
    </source>
</evidence>
<dbReference type="PANTHER" id="PTHR42978:SF7">
    <property type="entry name" value="METALLO-HYDROLASE RV2300C-RELATED"/>
    <property type="match status" value="1"/>
</dbReference>
<evidence type="ECO:0000256" key="1">
    <source>
        <dbReference type="ARBA" id="ARBA00001947"/>
    </source>
</evidence>
<keyword evidence="3" id="KW-0479">Metal-binding</keyword>
<dbReference type="CDD" id="cd07729">
    <property type="entry name" value="AHL_lactonase_MBL-fold"/>
    <property type="match status" value="1"/>
</dbReference>
<dbReference type="RefSeq" id="WP_253753191.1">
    <property type="nucleotide sequence ID" value="NZ_BAABKA010000069.1"/>
</dbReference>
<evidence type="ECO:0000313" key="7">
    <source>
        <dbReference type="EMBL" id="MCP2362435.1"/>
    </source>
</evidence>
<dbReference type="Gene3D" id="3.60.15.10">
    <property type="entry name" value="Ribonuclease Z/Hydroxyacylglutathione hydrolase-like"/>
    <property type="match status" value="1"/>
</dbReference>
<evidence type="ECO:0000256" key="4">
    <source>
        <dbReference type="ARBA" id="ARBA00022801"/>
    </source>
</evidence>
<organism evidence="7 8">
    <name type="scientific">Nonomuraea thailandensis</name>
    <dbReference type="NCBI Taxonomy" id="1188745"/>
    <lineage>
        <taxon>Bacteria</taxon>
        <taxon>Bacillati</taxon>
        <taxon>Actinomycetota</taxon>
        <taxon>Actinomycetes</taxon>
        <taxon>Streptosporangiales</taxon>
        <taxon>Streptosporangiaceae</taxon>
        <taxon>Nonomuraea</taxon>
    </lineage>
</organism>
<accession>A0A9X2GR59</accession>
<dbReference type="InterPro" id="IPR001279">
    <property type="entry name" value="Metallo-B-lactamas"/>
</dbReference>
<dbReference type="Proteomes" id="UP001139648">
    <property type="component" value="Unassembled WGS sequence"/>
</dbReference>
<feature type="domain" description="Metallo-beta-lactamase" evidence="6">
    <location>
        <begin position="35"/>
        <end position="236"/>
    </location>
</feature>
<evidence type="ECO:0000313" key="8">
    <source>
        <dbReference type="Proteomes" id="UP001139648"/>
    </source>
</evidence>
<sequence>MYELYALRYAHRDASVRGEHFYGHDPCALDPYPIDYYVWAAIGEHGVVLVDAGFTEETAGRRGNRHYLRSPVDTLAALGVAADGVGHVVLSHLHYDHTGHLRDFPEARIVLQRSELAFWTGPHAHRGDYPHLADPDDIAYLVRENFTGRVRQLDGDHELLPGLSVHHVGGHTPGMQVVRVRTARGDAVVASDAGHFYDNIEADRPYGIVDHLPAMYDAFDRVRALAGSPELVVAGHDPLVLERYPAVPGLEGYAVRIA</sequence>
<dbReference type="GO" id="GO:0046872">
    <property type="term" value="F:metal ion binding"/>
    <property type="evidence" value="ECO:0007669"/>
    <property type="project" value="UniProtKB-KW"/>
</dbReference>
<dbReference type="SMART" id="SM00849">
    <property type="entry name" value="Lactamase_B"/>
    <property type="match status" value="1"/>
</dbReference>
<dbReference type="AlphaFoldDB" id="A0A9X2GR59"/>
<name>A0A9X2GR59_9ACTN</name>
<keyword evidence="8" id="KW-1185">Reference proteome</keyword>
<gene>
    <name evidence="7" type="ORF">HD597_009455</name>
</gene>
<dbReference type="SUPFAM" id="SSF56281">
    <property type="entry name" value="Metallo-hydrolase/oxidoreductase"/>
    <property type="match status" value="1"/>
</dbReference>
<dbReference type="InterPro" id="IPR051013">
    <property type="entry name" value="MBL_superfamily_lactonases"/>
</dbReference>
<proteinExistence type="inferred from homology"/>
<evidence type="ECO:0000256" key="3">
    <source>
        <dbReference type="ARBA" id="ARBA00022723"/>
    </source>
</evidence>
<comment type="similarity">
    <text evidence="2">Belongs to the metallo-beta-lactamase superfamily.</text>
</comment>
<protein>
    <submittedName>
        <fullName evidence="7">Glyoxylase-like metal-dependent hydrolase (Beta-lactamase superfamily II)</fullName>
    </submittedName>
</protein>
<evidence type="ECO:0000256" key="5">
    <source>
        <dbReference type="ARBA" id="ARBA00022833"/>
    </source>
</evidence>
<comment type="caution">
    <text evidence="7">The sequence shown here is derived from an EMBL/GenBank/DDBJ whole genome shotgun (WGS) entry which is preliminary data.</text>
</comment>
<dbReference type="GO" id="GO:0016787">
    <property type="term" value="F:hydrolase activity"/>
    <property type="evidence" value="ECO:0007669"/>
    <property type="project" value="UniProtKB-KW"/>
</dbReference>
<dbReference type="EMBL" id="JAMZEB010000002">
    <property type="protein sequence ID" value="MCP2362435.1"/>
    <property type="molecule type" value="Genomic_DNA"/>
</dbReference>
<dbReference type="InterPro" id="IPR036866">
    <property type="entry name" value="RibonucZ/Hydroxyglut_hydro"/>
</dbReference>
<reference evidence="7" key="1">
    <citation type="submission" date="2022-06" db="EMBL/GenBank/DDBJ databases">
        <title>Sequencing the genomes of 1000 actinobacteria strains.</title>
        <authorList>
            <person name="Klenk H.-P."/>
        </authorList>
    </citation>
    <scope>NUCLEOTIDE SEQUENCE</scope>
    <source>
        <strain evidence="7">DSM 46694</strain>
    </source>
</reference>
<keyword evidence="4 7" id="KW-0378">Hydrolase</keyword>